<feature type="domain" description="TLDc" evidence="7">
    <location>
        <begin position="805"/>
        <end position="967"/>
    </location>
</feature>
<dbReference type="GeneID" id="110989890"/>
<proteinExistence type="inferred from homology"/>
<feature type="region of interest" description="Disordered" evidence="5">
    <location>
        <begin position="535"/>
        <end position="559"/>
    </location>
</feature>
<comment type="similarity">
    <text evidence="2">Belongs to the OXR1 family.</text>
</comment>
<reference evidence="9" key="1">
    <citation type="submission" date="2025-08" db="UniProtKB">
        <authorList>
            <consortium name="RefSeq"/>
        </authorList>
    </citation>
    <scope>IDENTIFICATION</scope>
</reference>
<dbReference type="AlphaFoldDB" id="A0A8B7ZYU9"/>
<dbReference type="InterPro" id="IPR006571">
    <property type="entry name" value="TLDc_dom"/>
</dbReference>
<dbReference type="Proteomes" id="UP000694845">
    <property type="component" value="Unplaced"/>
</dbReference>
<evidence type="ECO:0000259" key="6">
    <source>
        <dbReference type="PROSITE" id="PS51782"/>
    </source>
</evidence>
<feature type="region of interest" description="Disordered" evidence="5">
    <location>
        <begin position="39"/>
        <end position="69"/>
    </location>
</feature>
<feature type="compositionally biased region" description="Low complexity" evidence="5">
    <location>
        <begin position="318"/>
        <end position="327"/>
    </location>
</feature>
<name>A0A8B7ZYU9_ACAPL</name>
<dbReference type="SMART" id="SM00584">
    <property type="entry name" value="TLDc"/>
    <property type="match status" value="1"/>
</dbReference>
<dbReference type="PANTHER" id="PTHR23354:SF62">
    <property type="entry name" value="MUSTARD, ISOFORM V"/>
    <property type="match status" value="1"/>
</dbReference>
<feature type="region of interest" description="Disordered" evidence="5">
    <location>
        <begin position="447"/>
        <end position="517"/>
    </location>
</feature>
<dbReference type="SUPFAM" id="SSF54106">
    <property type="entry name" value="LysM domain"/>
    <property type="match status" value="1"/>
</dbReference>
<dbReference type="InterPro" id="IPR018392">
    <property type="entry name" value="LysM"/>
</dbReference>
<evidence type="ECO:0000256" key="5">
    <source>
        <dbReference type="SAM" id="MobiDB-lite"/>
    </source>
</evidence>
<feature type="compositionally biased region" description="Polar residues" evidence="5">
    <location>
        <begin position="476"/>
        <end position="485"/>
    </location>
</feature>
<feature type="compositionally biased region" description="Polar residues" evidence="5">
    <location>
        <begin position="456"/>
        <end position="468"/>
    </location>
</feature>
<protein>
    <recommendedName>
        <fullName evidence="4">Oxidation resistance protein 1</fullName>
    </recommendedName>
</protein>
<dbReference type="PROSITE" id="PS51886">
    <property type="entry name" value="TLDC"/>
    <property type="match status" value="1"/>
</dbReference>
<evidence type="ECO:0000256" key="4">
    <source>
        <dbReference type="ARBA" id="ARBA00040604"/>
    </source>
</evidence>
<feature type="compositionally biased region" description="Polar residues" evidence="5">
    <location>
        <begin position="150"/>
        <end position="159"/>
    </location>
</feature>
<keyword evidence="8" id="KW-1185">Reference proteome</keyword>
<dbReference type="GO" id="GO:0006979">
    <property type="term" value="P:response to oxidative stress"/>
    <property type="evidence" value="ECO:0007669"/>
    <property type="project" value="TreeGrafter"/>
</dbReference>
<feature type="region of interest" description="Disordered" evidence="5">
    <location>
        <begin position="145"/>
        <end position="208"/>
    </location>
</feature>
<gene>
    <name evidence="9" type="primary">LOC110989890</name>
</gene>
<dbReference type="CDD" id="cd00118">
    <property type="entry name" value="LysM"/>
    <property type="match status" value="1"/>
</dbReference>
<feature type="compositionally biased region" description="Low complexity" evidence="5">
    <location>
        <begin position="546"/>
        <end position="557"/>
    </location>
</feature>
<dbReference type="Pfam" id="PF01476">
    <property type="entry name" value="LysM"/>
    <property type="match status" value="1"/>
</dbReference>
<evidence type="ECO:0000256" key="2">
    <source>
        <dbReference type="ARBA" id="ARBA00009540"/>
    </source>
</evidence>
<feature type="compositionally biased region" description="Basic and acidic residues" evidence="5">
    <location>
        <begin position="193"/>
        <end position="208"/>
    </location>
</feature>
<dbReference type="InterPro" id="IPR036779">
    <property type="entry name" value="LysM_dom_sf"/>
</dbReference>
<keyword evidence="3" id="KW-0496">Mitochondrion</keyword>
<dbReference type="GO" id="GO:0005634">
    <property type="term" value="C:nucleus"/>
    <property type="evidence" value="ECO:0007669"/>
    <property type="project" value="TreeGrafter"/>
</dbReference>
<feature type="domain" description="LysM" evidence="6">
    <location>
        <begin position="72"/>
        <end position="115"/>
    </location>
</feature>
<dbReference type="OrthoDB" id="26679at2759"/>
<dbReference type="Pfam" id="PF07534">
    <property type="entry name" value="TLD"/>
    <property type="match status" value="1"/>
</dbReference>
<dbReference type="GO" id="GO:0005739">
    <property type="term" value="C:mitochondrion"/>
    <property type="evidence" value="ECO:0007669"/>
    <property type="project" value="UniProtKB-SubCell"/>
</dbReference>
<dbReference type="KEGG" id="aplc:110989890"/>
<feature type="compositionally biased region" description="Polar residues" evidence="5">
    <location>
        <begin position="535"/>
        <end position="545"/>
    </location>
</feature>
<accession>A0A8B7ZYU9</accession>
<comment type="subcellular location">
    <subcellularLocation>
        <location evidence="1">Mitochondrion</location>
    </subcellularLocation>
</comment>
<evidence type="ECO:0000256" key="3">
    <source>
        <dbReference type="ARBA" id="ARBA00023128"/>
    </source>
</evidence>
<evidence type="ECO:0000256" key="1">
    <source>
        <dbReference type="ARBA" id="ARBA00004173"/>
    </source>
</evidence>
<dbReference type="PROSITE" id="PS51782">
    <property type="entry name" value="LYSM"/>
    <property type="match status" value="1"/>
</dbReference>
<dbReference type="SMART" id="SM00257">
    <property type="entry name" value="LysM"/>
    <property type="match status" value="1"/>
</dbReference>
<dbReference type="RefSeq" id="XP_022110272.1">
    <property type="nucleotide sequence ID" value="XM_022254580.1"/>
</dbReference>
<evidence type="ECO:0000313" key="8">
    <source>
        <dbReference type="Proteomes" id="UP000694845"/>
    </source>
</evidence>
<organism evidence="8 9">
    <name type="scientific">Acanthaster planci</name>
    <name type="common">Crown-of-thorns starfish</name>
    <dbReference type="NCBI Taxonomy" id="133434"/>
    <lineage>
        <taxon>Eukaryota</taxon>
        <taxon>Metazoa</taxon>
        <taxon>Echinodermata</taxon>
        <taxon>Eleutherozoa</taxon>
        <taxon>Asterozoa</taxon>
        <taxon>Asteroidea</taxon>
        <taxon>Valvatacea</taxon>
        <taxon>Valvatida</taxon>
        <taxon>Acanthasteridae</taxon>
        <taxon>Acanthaster</taxon>
    </lineage>
</organism>
<feature type="region of interest" description="Disordered" evidence="5">
    <location>
        <begin position="303"/>
        <end position="335"/>
    </location>
</feature>
<feature type="region of interest" description="Disordered" evidence="5">
    <location>
        <begin position="407"/>
        <end position="426"/>
    </location>
</feature>
<dbReference type="Gene3D" id="3.10.350.10">
    <property type="entry name" value="LysM domain"/>
    <property type="match status" value="1"/>
</dbReference>
<dbReference type="PANTHER" id="PTHR23354">
    <property type="entry name" value="NUCLEOLAR PROTEIN 7/ESTROGEN RECEPTOR COACTIVATOR-RELATED"/>
    <property type="match status" value="1"/>
</dbReference>
<evidence type="ECO:0000313" key="9">
    <source>
        <dbReference type="RefSeq" id="XP_022110272.1"/>
    </source>
</evidence>
<sequence length="969" mass="107671">MMEGELYEVQPSVSYPLQDKYPYFGDGTGRSEPITIRNIKIRSDSDTQDAEDLPKKDTMRRSPLFSQPSGTLQHIVAGNDTLDSIALQFESTPTQLMRLNHLSSRMLFPGQILYVPDPDSPEPLCLSPSSTTKKTFDLPVVSQKADVPKVTQTKTSANSRRFHLLKSKSKEEKASSSSKRGRKSLLRYQTEPRPGRVIRDRSQDDDAEESKNFLKLNVKYITDGEGVVSGTMLVTPNAIMFDPNVSDPLVKERGTSPYGVITQMDTVRGAAMYHDISAMNLKTKQESTESVTCPVYVPENAKDGRKKLSTSNDLASPTTDTHTDTITNHAKQSQPDTVLRTISNLSDGFVHVVSDVVKTKLAGDTKQELNQCTSIPEGDGNVEMINISNEGAQKEDLEFQKQGDEMITNSNDLSGSTNEGDTLVPQNNSNEEMVVHEDLKLNQDTQELPERHLTNGDDSTCRGSSSVEASDDTESQDQVIPSDSKGSLPDLVESAEQSVKDKESPTSETGSLSGLPPAELTNCPHCHGNMTTTSKVCNSSSEDSAQLQDTQTTGDTDMPGFVDFSSGIFIRECKRCTAVPDITESVQDTSTTEQELQAIQAEGREIRRQSDLLCELPNEGSNNVHPQENDQVKKSEDVNKEVVLGYNKTNFEVHCKDAGPSEYLPKPAQRYEDPPLYLCLRVGKPMSKTFPVAISDTKEAASKHNQKLPEYWFAIPREKADNLYAFFLQWSPDVYGKEGNQDDVGFVAVDEELESSLEVIEDFFEEPIGKDWEIITKEEANRRRMTILECEMNLPLPELEGATSILLAPEHVRKLTKQLPARTEGYSWKNIYSTAEHGYSLRNLYRCMSGIDSPVLMVIRDSSGMIFGALSPCAVRVSEHYYGTGETFLFNFIDWDLNVYRWTGENNFFIKGNYNSLTLGGGDGAFGLWLDGDLYRGRSRSCKTFSNPCLAHDEDFIIADLEAWGFGLA</sequence>
<evidence type="ECO:0000259" key="7">
    <source>
        <dbReference type="PROSITE" id="PS51886"/>
    </source>
</evidence>